<dbReference type="Proteomes" id="UP000799770">
    <property type="component" value="Unassembled WGS sequence"/>
</dbReference>
<dbReference type="EMBL" id="ML977319">
    <property type="protein sequence ID" value="KAF2117009.1"/>
    <property type="molecule type" value="Genomic_DNA"/>
</dbReference>
<dbReference type="PROSITE" id="PS50089">
    <property type="entry name" value="ZF_RING_2"/>
    <property type="match status" value="1"/>
</dbReference>
<dbReference type="InterPro" id="IPR001841">
    <property type="entry name" value="Znf_RING"/>
</dbReference>
<gene>
    <name evidence="6" type="ORF">BDV96DRAFT_17286</name>
</gene>
<dbReference type="GO" id="GO:0012505">
    <property type="term" value="C:endomembrane system"/>
    <property type="evidence" value="ECO:0007669"/>
    <property type="project" value="TreeGrafter"/>
</dbReference>
<evidence type="ECO:0000259" key="5">
    <source>
        <dbReference type="PROSITE" id="PS50089"/>
    </source>
</evidence>
<evidence type="ECO:0000313" key="7">
    <source>
        <dbReference type="Proteomes" id="UP000799770"/>
    </source>
</evidence>
<evidence type="ECO:0000313" key="6">
    <source>
        <dbReference type="EMBL" id="KAF2117009.1"/>
    </source>
</evidence>
<dbReference type="SUPFAM" id="SSF57850">
    <property type="entry name" value="RING/U-box"/>
    <property type="match status" value="1"/>
</dbReference>
<dbReference type="InterPro" id="IPR050731">
    <property type="entry name" value="HRD1_E3_ubiq-ligases"/>
</dbReference>
<dbReference type="AlphaFoldDB" id="A0A6A5ZBW7"/>
<evidence type="ECO:0000256" key="1">
    <source>
        <dbReference type="ARBA" id="ARBA00022723"/>
    </source>
</evidence>
<evidence type="ECO:0000256" key="2">
    <source>
        <dbReference type="ARBA" id="ARBA00022771"/>
    </source>
</evidence>
<dbReference type="GO" id="GO:0008270">
    <property type="term" value="F:zinc ion binding"/>
    <property type="evidence" value="ECO:0007669"/>
    <property type="project" value="UniProtKB-KW"/>
</dbReference>
<protein>
    <recommendedName>
        <fullName evidence="5">RING-type domain-containing protein</fullName>
    </recommendedName>
</protein>
<keyword evidence="3" id="KW-0862">Zinc</keyword>
<dbReference type="GO" id="GO:0061630">
    <property type="term" value="F:ubiquitin protein ligase activity"/>
    <property type="evidence" value="ECO:0007669"/>
    <property type="project" value="TreeGrafter"/>
</dbReference>
<dbReference type="GO" id="GO:0043161">
    <property type="term" value="P:proteasome-mediated ubiquitin-dependent protein catabolic process"/>
    <property type="evidence" value="ECO:0007669"/>
    <property type="project" value="TreeGrafter"/>
</dbReference>
<reference evidence="6" key="1">
    <citation type="journal article" date="2020" name="Stud. Mycol.">
        <title>101 Dothideomycetes genomes: a test case for predicting lifestyles and emergence of pathogens.</title>
        <authorList>
            <person name="Haridas S."/>
            <person name="Albert R."/>
            <person name="Binder M."/>
            <person name="Bloem J."/>
            <person name="Labutti K."/>
            <person name="Salamov A."/>
            <person name="Andreopoulos B."/>
            <person name="Baker S."/>
            <person name="Barry K."/>
            <person name="Bills G."/>
            <person name="Bluhm B."/>
            <person name="Cannon C."/>
            <person name="Castanera R."/>
            <person name="Culley D."/>
            <person name="Daum C."/>
            <person name="Ezra D."/>
            <person name="Gonzalez J."/>
            <person name="Henrissat B."/>
            <person name="Kuo A."/>
            <person name="Liang C."/>
            <person name="Lipzen A."/>
            <person name="Lutzoni F."/>
            <person name="Magnuson J."/>
            <person name="Mondo S."/>
            <person name="Nolan M."/>
            <person name="Ohm R."/>
            <person name="Pangilinan J."/>
            <person name="Park H.-J."/>
            <person name="Ramirez L."/>
            <person name="Alfaro M."/>
            <person name="Sun H."/>
            <person name="Tritt A."/>
            <person name="Yoshinaga Y."/>
            <person name="Zwiers L.-H."/>
            <person name="Turgeon B."/>
            <person name="Goodwin S."/>
            <person name="Spatafora J."/>
            <person name="Crous P."/>
            <person name="Grigoriev I."/>
        </authorList>
    </citation>
    <scope>NUCLEOTIDE SEQUENCE</scope>
    <source>
        <strain evidence="6">CBS 627.86</strain>
    </source>
</reference>
<keyword evidence="7" id="KW-1185">Reference proteome</keyword>
<evidence type="ECO:0000256" key="3">
    <source>
        <dbReference type="ARBA" id="ARBA00022833"/>
    </source>
</evidence>
<feature type="domain" description="RING-type" evidence="5">
    <location>
        <begin position="28"/>
        <end position="80"/>
    </location>
</feature>
<dbReference type="Pfam" id="PF13639">
    <property type="entry name" value="zf-RING_2"/>
    <property type="match status" value="1"/>
</dbReference>
<dbReference type="SMART" id="SM00184">
    <property type="entry name" value="RING"/>
    <property type="match status" value="1"/>
</dbReference>
<name>A0A6A5ZBW7_9PLEO</name>
<keyword evidence="1" id="KW-0479">Metal-binding</keyword>
<dbReference type="InterPro" id="IPR013083">
    <property type="entry name" value="Znf_RING/FYVE/PHD"/>
</dbReference>
<dbReference type="PANTHER" id="PTHR22763">
    <property type="entry name" value="RING ZINC FINGER PROTEIN"/>
    <property type="match status" value="1"/>
</dbReference>
<dbReference type="OrthoDB" id="8062037at2759"/>
<organism evidence="6 7">
    <name type="scientific">Lophiotrema nucula</name>
    <dbReference type="NCBI Taxonomy" id="690887"/>
    <lineage>
        <taxon>Eukaryota</taxon>
        <taxon>Fungi</taxon>
        <taxon>Dikarya</taxon>
        <taxon>Ascomycota</taxon>
        <taxon>Pezizomycotina</taxon>
        <taxon>Dothideomycetes</taxon>
        <taxon>Pleosporomycetidae</taxon>
        <taxon>Pleosporales</taxon>
        <taxon>Lophiotremataceae</taxon>
        <taxon>Lophiotrema</taxon>
    </lineage>
</organism>
<proteinExistence type="predicted"/>
<sequence>MTPSALPSRAEFLGAVVLHPVTPGDELCPICWDPLISSSSPDLRLNKVVRLRPCGHSYHTRCIATAWFLDLRYNTCPLCRCELFALNKQDNPDGRPEEPDDYWYPGRRSHSGRLEQPTYGRLIERSPDHRIIRIGSLGDTRHLDTGPDRPRASYEHNNRSQWKHRVAIYYRSLEGVEIRWTVTHKPYTTAFKLVDAGARYAQFVFRYPSDLRPPEDYFRPSWFREHLDIPPADDFFEPKLFE</sequence>
<dbReference type="Gene3D" id="3.30.40.10">
    <property type="entry name" value="Zinc/RING finger domain, C3HC4 (zinc finger)"/>
    <property type="match status" value="1"/>
</dbReference>
<accession>A0A6A5ZBW7</accession>
<dbReference type="CDD" id="cd16448">
    <property type="entry name" value="RING-H2"/>
    <property type="match status" value="1"/>
</dbReference>
<keyword evidence="2 4" id="KW-0863">Zinc-finger</keyword>
<evidence type="ECO:0000256" key="4">
    <source>
        <dbReference type="PROSITE-ProRule" id="PRU00175"/>
    </source>
</evidence>